<evidence type="ECO:0000313" key="3">
    <source>
        <dbReference type="Proteomes" id="UP001260715"/>
    </source>
</evidence>
<feature type="transmembrane region" description="Helical" evidence="1">
    <location>
        <begin position="66"/>
        <end position="88"/>
    </location>
</feature>
<keyword evidence="3" id="KW-1185">Reference proteome</keyword>
<gene>
    <name evidence="2" type="ORF">J2W50_002072</name>
</gene>
<proteinExistence type="predicted"/>
<dbReference type="RefSeq" id="WP_233207635.1">
    <property type="nucleotide sequence ID" value="NZ_JAVDSJ010000002.1"/>
</dbReference>
<name>A0ABU1PDN4_9BURK</name>
<organism evidence="2 3">
    <name type="scientific">Herbaspirillum frisingense</name>
    <dbReference type="NCBI Taxonomy" id="92645"/>
    <lineage>
        <taxon>Bacteria</taxon>
        <taxon>Pseudomonadati</taxon>
        <taxon>Pseudomonadota</taxon>
        <taxon>Betaproteobacteria</taxon>
        <taxon>Burkholderiales</taxon>
        <taxon>Oxalobacteraceae</taxon>
        <taxon>Herbaspirillum</taxon>
    </lineage>
</organism>
<evidence type="ECO:0008006" key="4">
    <source>
        <dbReference type="Google" id="ProtNLM"/>
    </source>
</evidence>
<feature type="transmembrane region" description="Helical" evidence="1">
    <location>
        <begin position="169"/>
        <end position="187"/>
    </location>
</feature>
<dbReference type="EMBL" id="JAVDSJ010000002">
    <property type="protein sequence ID" value="MDR6583874.1"/>
    <property type="molecule type" value="Genomic_DNA"/>
</dbReference>
<dbReference type="Proteomes" id="UP001260715">
    <property type="component" value="Unassembled WGS sequence"/>
</dbReference>
<keyword evidence="1" id="KW-0472">Membrane</keyword>
<dbReference type="InterPro" id="IPR009495">
    <property type="entry name" value="NrsF"/>
</dbReference>
<evidence type="ECO:0000313" key="2">
    <source>
        <dbReference type="EMBL" id="MDR6583874.1"/>
    </source>
</evidence>
<reference evidence="2 3" key="1">
    <citation type="submission" date="2023-07" db="EMBL/GenBank/DDBJ databases">
        <title>Sorghum-associated microbial communities from plants grown in Nebraska, USA.</title>
        <authorList>
            <person name="Schachtman D."/>
        </authorList>
    </citation>
    <scope>NUCLEOTIDE SEQUENCE [LARGE SCALE GENOMIC DNA]</scope>
    <source>
        <strain evidence="2 3">596</strain>
    </source>
</reference>
<accession>A0ABU1PDN4</accession>
<keyword evidence="1" id="KW-1133">Transmembrane helix</keyword>
<evidence type="ECO:0000256" key="1">
    <source>
        <dbReference type="SAM" id="Phobius"/>
    </source>
</evidence>
<protein>
    <recommendedName>
        <fullName evidence="4">DUF1109 domain-containing protein</fullName>
    </recommendedName>
</protein>
<comment type="caution">
    <text evidence="2">The sequence shown here is derived from an EMBL/GenBank/DDBJ whole genome shotgun (WGS) entry which is preliminary data.</text>
</comment>
<feature type="transmembrane region" description="Helical" evidence="1">
    <location>
        <begin position="100"/>
        <end position="120"/>
    </location>
</feature>
<feature type="transmembrane region" description="Helical" evidence="1">
    <location>
        <begin position="140"/>
        <end position="157"/>
    </location>
</feature>
<keyword evidence="1" id="KW-0812">Transmembrane</keyword>
<feature type="transmembrane region" description="Helical" evidence="1">
    <location>
        <begin position="34"/>
        <end position="54"/>
    </location>
</feature>
<feature type="transmembrane region" description="Helical" evidence="1">
    <location>
        <begin position="199"/>
        <end position="219"/>
    </location>
</feature>
<sequence>MKTMELVNMLAAGTEGQAAGGRPVMLRHVTARMAVALALGLLGALLLLAALYGVRSDLRQLLQAPLFWMKVSFPLAALLAGQMAAARLARPGVRIGPGPAAALLLPPLVLWLAGGSWLALAPPSQRLELLLGSSWEVCSLNVALLSLPTLATMLWFMRGLAPTRLHAAGAVAGLVAGAQGVLVYSLYCVEMAPPFWGVWYVLGVALPTLAGAWSGPWLLRW</sequence>
<dbReference type="Pfam" id="PF06532">
    <property type="entry name" value="NrsF"/>
    <property type="match status" value="1"/>
</dbReference>